<dbReference type="Gene3D" id="3.30.470.20">
    <property type="entry name" value="ATP-grasp fold, B domain"/>
    <property type="match status" value="1"/>
</dbReference>
<feature type="domain" description="Biotin carboxylation" evidence="6">
    <location>
        <begin position="1"/>
        <end position="117"/>
    </location>
</feature>
<evidence type="ECO:0000256" key="4">
    <source>
        <dbReference type="ARBA" id="ARBA00023267"/>
    </source>
</evidence>
<dbReference type="InterPro" id="IPR050856">
    <property type="entry name" value="Biotin_carboxylase_complex"/>
</dbReference>
<evidence type="ECO:0000313" key="8">
    <source>
        <dbReference type="WBParaSite" id="PDA_v2.g12794.t1"/>
    </source>
</evidence>
<evidence type="ECO:0000256" key="3">
    <source>
        <dbReference type="ARBA" id="ARBA00022840"/>
    </source>
</evidence>
<organism evidence="7 8">
    <name type="scientific">Panagrolaimus davidi</name>
    <dbReference type="NCBI Taxonomy" id="227884"/>
    <lineage>
        <taxon>Eukaryota</taxon>
        <taxon>Metazoa</taxon>
        <taxon>Ecdysozoa</taxon>
        <taxon>Nematoda</taxon>
        <taxon>Chromadorea</taxon>
        <taxon>Rhabditida</taxon>
        <taxon>Tylenchina</taxon>
        <taxon>Panagrolaimomorpha</taxon>
        <taxon>Panagrolaimoidea</taxon>
        <taxon>Panagrolaimidae</taxon>
        <taxon>Panagrolaimus</taxon>
    </lineage>
</organism>
<keyword evidence="2" id="KW-0547">Nucleotide-binding</keyword>
<feature type="domain" description="Lipoyl-binding" evidence="5">
    <location>
        <begin position="237"/>
        <end position="312"/>
    </location>
</feature>
<sequence length="316" mass="35498">MKLNGHAIEARIYAEDSAAGFMPTAGLLEHLSFPNNARVDSGVVQGDSVTVFYDSMISKIIAHGSDRTEAINRLDSALNNTHIGGLCNNVSFVRKCLTHPEFIAGNVYTDFIADHEKELLGDVAKPSIEVALQLKLRLKEFDYFRLNYSPVKKMKLDNECIDVRIEKGNRYTFEFDGKTVEATVTNVKYEDNVVHFDVELDKKRWRSKAVQLKDSVAVYGIEHREWSAPREKFYDDEAVSDASFEARSPMPGVVEKVLVKAGDKVSSGQPLVVMNAMKTEYVIRAPFDSVVKNVHCEVGRNVTKNAVLVKFEENEE</sequence>
<keyword evidence="4" id="KW-0092">Biotin</keyword>
<dbReference type="Gene3D" id="2.40.50.100">
    <property type="match status" value="1"/>
</dbReference>
<dbReference type="AlphaFoldDB" id="A0A914P4I3"/>
<dbReference type="Proteomes" id="UP000887578">
    <property type="component" value="Unplaced"/>
</dbReference>
<name>A0A914P4I3_9BILA</name>
<dbReference type="InterPro" id="IPR000089">
    <property type="entry name" value="Biotin_lipoyl"/>
</dbReference>
<dbReference type="Pfam" id="PF02785">
    <property type="entry name" value="Biotin_carb_C"/>
    <property type="match status" value="1"/>
</dbReference>
<dbReference type="PROSITE" id="PS50968">
    <property type="entry name" value="BIOTINYL_LIPOYL"/>
    <property type="match status" value="1"/>
</dbReference>
<dbReference type="FunFam" id="2.40.50.100:FF:000003">
    <property type="entry name" value="Acetyl-CoA carboxylase biotin carboxyl carrier protein"/>
    <property type="match status" value="1"/>
</dbReference>
<dbReference type="CDD" id="cd06850">
    <property type="entry name" value="biotinyl_domain"/>
    <property type="match status" value="1"/>
</dbReference>
<dbReference type="SMART" id="SM00878">
    <property type="entry name" value="Biotin_carb_C"/>
    <property type="match status" value="1"/>
</dbReference>
<protein>
    <submittedName>
        <fullName evidence="8">Uncharacterized protein</fullName>
    </submittedName>
</protein>
<keyword evidence="3" id="KW-0067">ATP-binding</keyword>
<dbReference type="InterPro" id="IPR001882">
    <property type="entry name" value="Biotin_BS"/>
</dbReference>
<dbReference type="PROSITE" id="PS00188">
    <property type="entry name" value="BIOTIN"/>
    <property type="match status" value="1"/>
</dbReference>
<dbReference type="SUPFAM" id="SSF51246">
    <property type="entry name" value="Rudiment single hybrid motif"/>
    <property type="match status" value="1"/>
</dbReference>
<evidence type="ECO:0000256" key="1">
    <source>
        <dbReference type="ARBA" id="ARBA00022598"/>
    </source>
</evidence>
<dbReference type="SUPFAM" id="SSF51230">
    <property type="entry name" value="Single hybrid motif"/>
    <property type="match status" value="1"/>
</dbReference>
<proteinExistence type="predicted"/>
<dbReference type="GO" id="GO:0005739">
    <property type="term" value="C:mitochondrion"/>
    <property type="evidence" value="ECO:0007669"/>
    <property type="project" value="TreeGrafter"/>
</dbReference>
<dbReference type="InterPro" id="IPR011054">
    <property type="entry name" value="Rudment_hybrid_motif"/>
</dbReference>
<dbReference type="InterPro" id="IPR011764">
    <property type="entry name" value="Biotin_carboxylation_dom"/>
</dbReference>
<evidence type="ECO:0000313" key="7">
    <source>
        <dbReference type="Proteomes" id="UP000887578"/>
    </source>
</evidence>
<dbReference type="InterPro" id="IPR005482">
    <property type="entry name" value="Biotin_COase_C"/>
</dbReference>
<evidence type="ECO:0000259" key="6">
    <source>
        <dbReference type="PROSITE" id="PS50979"/>
    </source>
</evidence>
<dbReference type="PROSITE" id="PS50979">
    <property type="entry name" value="BC"/>
    <property type="match status" value="1"/>
</dbReference>
<keyword evidence="1" id="KW-0436">Ligase</keyword>
<dbReference type="Pfam" id="PF00364">
    <property type="entry name" value="Biotin_lipoyl"/>
    <property type="match status" value="1"/>
</dbReference>
<evidence type="ECO:0000256" key="2">
    <source>
        <dbReference type="ARBA" id="ARBA00022741"/>
    </source>
</evidence>
<reference evidence="8" key="1">
    <citation type="submission" date="2022-11" db="UniProtKB">
        <authorList>
            <consortium name="WormBaseParasite"/>
        </authorList>
    </citation>
    <scope>IDENTIFICATION</scope>
</reference>
<dbReference type="InterPro" id="IPR011053">
    <property type="entry name" value="Single_hybrid_motif"/>
</dbReference>
<dbReference type="WBParaSite" id="PDA_v2.g12794.t1">
    <property type="protein sequence ID" value="PDA_v2.g12794.t1"/>
    <property type="gene ID" value="PDA_v2.g12794"/>
</dbReference>
<dbReference type="GO" id="GO:0004485">
    <property type="term" value="F:methylcrotonoyl-CoA carboxylase activity"/>
    <property type="evidence" value="ECO:0007669"/>
    <property type="project" value="TreeGrafter"/>
</dbReference>
<accession>A0A914P4I3</accession>
<keyword evidence="7" id="KW-1185">Reference proteome</keyword>
<evidence type="ECO:0000259" key="5">
    <source>
        <dbReference type="PROSITE" id="PS50968"/>
    </source>
</evidence>
<dbReference type="PANTHER" id="PTHR18866:SF33">
    <property type="entry name" value="METHYLCROTONOYL-COA CARBOXYLASE SUBUNIT ALPHA, MITOCHONDRIAL-RELATED"/>
    <property type="match status" value="1"/>
</dbReference>
<dbReference type="GO" id="GO:0005524">
    <property type="term" value="F:ATP binding"/>
    <property type="evidence" value="ECO:0007669"/>
    <property type="project" value="UniProtKB-KW"/>
</dbReference>
<dbReference type="PANTHER" id="PTHR18866">
    <property type="entry name" value="CARBOXYLASE:PYRUVATE/ACETYL-COA/PROPIONYL-COA CARBOXYLASE"/>
    <property type="match status" value="1"/>
</dbReference>